<evidence type="ECO:0000256" key="5">
    <source>
        <dbReference type="ARBA" id="ARBA00023136"/>
    </source>
</evidence>
<comment type="subcellular location">
    <subcellularLocation>
        <location evidence="1">Cell membrane</location>
        <topology evidence="1">Multi-pass membrane protein</topology>
    </subcellularLocation>
</comment>
<evidence type="ECO:0000313" key="8">
    <source>
        <dbReference type="Proteomes" id="UP000627838"/>
    </source>
</evidence>
<feature type="transmembrane region" description="Helical" evidence="6">
    <location>
        <begin position="84"/>
        <end position="104"/>
    </location>
</feature>
<dbReference type="RefSeq" id="WP_192757387.1">
    <property type="nucleotide sequence ID" value="NZ_JADBDZ010000001.1"/>
</dbReference>
<evidence type="ECO:0000256" key="4">
    <source>
        <dbReference type="ARBA" id="ARBA00022989"/>
    </source>
</evidence>
<dbReference type="PANTHER" id="PTHR23513">
    <property type="entry name" value="INTEGRAL MEMBRANE EFFLUX PROTEIN-RELATED"/>
    <property type="match status" value="1"/>
</dbReference>
<evidence type="ECO:0000256" key="6">
    <source>
        <dbReference type="SAM" id="Phobius"/>
    </source>
</evidence>
<keyword evidence="5 6" id="KW-0472">Membrane</keyword>
<keyword evidence="2" id="KW-1003">Cell membrane</keyword>
<feature type="transmembrane region" description="Helical" evidence="6">
    <location>
        <begin position="251"/>
        <end position="274"/>
    </location>
</feature>
<evidence type="ECO:0000313" key="7">
    <source>
        <dbReference type="EMBL" id="MBE1530376.1"/>
    </source>
</evidence>
<dbReference type="InterPro" id="IPR011701">
    <property type="entry name" value="MFS"/>
</dbReference>
<reference evidence="7 8" key="1">
    <citation type="submission" date="2020-10" db="EMBL/GenBank/DDBJ databases">
        <title>Sequencing the genomes of 1000 actinobacteria strains.</title>
        <authorList>
            <person name="Klenk H.-P."/>
        </authorList>
    </citation>
    <scope>NUCLEOTIDE SEQUENCE [LARGE SCALE GENOMIC DNA]</scope>
    <source>
        <strain evidence="7 8">DSM 46744</strain>
    </source>
</reference>
<evidence type="ECO:0000256" key="1">
    <source>
        <dbReference type="ARBA" id="ARBA00004651"/>
    </source>
</evidence>
<protein>
    <submittedName>
        <fullName evidence="7">MFS family permease</fullName>
    </submittedName>
</protein>
<accession>A0ABR9JIJ6</accession>
<dbReference type="SUPFAM" id="SSF103473">
    <property type="entry name" value="MFS general substrate transporter"/>
    <property type="match status" value="1"/>
</dbReference>
<sequence>MVSVLGSSVAPLALAAALAEGRHGGMRIAMVLAAEYVLYLVAMPVMGLIVDRASDLRAVLVVSQLTAACSQLVQAALIVSGVTAVAPLAAAAGMGAVAASLSVVTGARLVPNLLNPGLLQQANGLLRTVQMTLAVLGPATAGVLIAVLDAGWLIAWDAVTFLLAATIFTHLPRHPTVSVDGEPVESTHTGQDKVANVDAPVTLTAGLRAFAARRWLVALTLSEAVADAAFMCALILGPVHAARELGGIGHWGWINSALAAGSAIGALAAVLVHIDRAGWAIASGQAGLSLGIAAMAADIPMAGITAATAAGAAVAGPGDVARRSVVQTHVPHRQLGRVVGHIETIGSIPVPLAYLAAGHAADSIGTRPVIAACAATMLAVAIAPLMLPGVRRLRLTPEPPVSGAPRH</sequence>
<dbReference type="EMBL" id="JADBDZ010000001">
    <property type="protein sequence ID" value="MBE1530376.1"/>
    <property type="molecule type" value="Genomic_DNA"/>
</dbReference>
<evidence type="ECO:0000256" key="3">
    <source>
        <dbReference type="ARBA" id="ARBA00022692"/>
    </source>
</evidence>
<organism evidence="7 8">
    <name type="scientific">Actinomadura algeriensis</name>
    <dbReference type="NCBI Taxonomy" id="1679523"/>
    <lineage>
        <taxon>Bacteria</taxon>
        <taxon>Bacillati</taxon>
        <taxon>Actinomycetota</taxon>
        <taxon>Actinomycetes</taxon>
        <taxon>Streptosporangiales</taxon>
        <taxon>Thermomonosporaceae</taxon>
        <taxon>Actinomadura</taxon>
    </lineage>
</organism>
<comment type="caution">
    <text evidence="7">The sequence shown here is derived from an EMBL/GenBank/DDBJ whole genome shotgun (WGS) entry which is preliminary data.</text>
</comment>
<dbReference type="Gene3D" id="1.20.1250.20">
    <property type="entry name" value="MFS general substrate transporter like domains"/>
    <property type="match status" value="1"/>
</dbReference>
<proteinExistence type="predicted"/>
<feature type="transmembrane region" description="Helical" evidence="6">
    <location>
        <begin position="286"/>
        <end position="315"/>
    </location>
</feature>
<name>A0ABR9JIJ6_9ACTN</name>
<keyword evidence="3 6" id="KW-0812">Transmembrane</keyword>
<keyword evidence="4 6" id="KW-1133">Transmembrane helix</keyword>
<feature type="transmembrane region" description="Helical" evidence="6">
    <location>
        <begin position="369"/>
        <end position="387"/>
    </location>
</feature>
<gene>
    <name evidence="7" type="ORF">H4W34_000209</name>
</gene>
<feature type="transmembrane region" description="Helical" evidence="6">
    <location>
        <begin position="125"/>
        <end position="147"/>
    </location>
</feature>
<feature type="transmembrane region" description="Helical" evidence="6">
    <location>
        <begin position="215"/>
        <end position="239"/>
    </location>
</feature>
<evidence type="ECO:0000256" key="2">
    <source>
        <dbReference type="ARBA" id="ARBA00022475"/>
    </source>
</evidence>
<feature type="transmembrane region" description="Helical" evidence="6">
    <location>
        <begin position="29"/>
        <end position="50"/>
    </location>
</feature>
<keyword evidence="8" id="KW-1185">Reference proteome</keyword>
<dbReference type="Proteomes" id="UP000627838">
    <property type="component" value="Unassembled WGS sequence"/>
</dbReference>
<dbReference type="InterPro" id="IPR036259">
    <property type="entry name" value="MFS_trans_sf"/>
</dbReference>
<dbReference type="Pfam" id="PF07690">
    <property type="entry name" value="MFS_1"/>
    <property type="match status" value="1"/>
</dbReference>
<dbReference type="PANTHER" id="PTHR23513:SF11">
    <property type="entry name" value="STAPHYLOFERRIN A TRANSPORTER"/>
    <property type="match status" value="1"/>
</dbReference>